<feature type="region of interest" description="Disordered" evidence="1">
    <location>
        <begin position="1"/>
        <end position="22"/>
    </location>
</feature>
<proteinExistence type="predicted"/>
<evidence type="ECO:0000313" key="3">
    <source>
        <dbReference type="Proteomes" id="UP000309340"/>
    </source>
</evidence>
<dbReference type="OrthoDB" id="3926903at2759"/>
<dbReference type="AlphaFoldDB" id="A0A4U0X1X0"/>
<protein>
    <submittedName>
        <fullName evidence="2">Uncharacterized protein</fullName>
    </submittedName>
</protein>
<organism evidence="2 3">
    <name type="scientific">Friedmanniomyces simplex</name>
    <dbReference type="NCBI Taxonomy" id="329884"/>
    <lineage>
        <taxon>Eukaryota</taxon>
        <taxon>Fungi</taxon>
        <taxon>Dikarya</taxon>
        <taxon>Ascomycota</taxon>
        <taxon>Pezizomycotina</taxon>
        <taxon>Dothideomycetes</taxon>
        <taxon>Dothideomycetidae</taxon>
        <taxon>Mycosphaerellales</taxon>
        <taxon>Teratosphaeriaceae</taxon>
        <taxon>Friedmanniomyces</taxon>
    </lineage>
</organism>
<evidence type="ECO:0000256" key="1">
    <source>
        <dbReference type="SAM" id="MobiDB-lite"/>
    </source>
</evidence>
<dbReference type="Proteomes" id="UP000309340">
    <property type="component" value="Unassembled WGS sequence"/>
</dbReference>
<comment type="caution">
    <text evidence="2">The sequence shown here is derived from an EMBL/GenBank/DDBJ whole genome shotgun (WGS) entry which is preliminary data.</text>
</comment>
<gene>
    <name evidence="2" type="ORF">B0A55_08523</name>
</gene>
<accession>A0A4U0X1X0</accession>
<name>A0A4U0X1X0_9PEZI</name>
<feature type="compositionally biased region" description="Polar residues" evidence="1">
    <location>
        <begin position="8"/>
        <end position="18"/>
    </location>
</feature>
<sequence>MDPPAYTATLTNGDSTIPTPSPPAKRNILEMRALILGNAAILRPRKRDDDIHLIVAKHKSRQESAEEIPLEQHYAFLVQRKATETDINIVLKGEPRDTIEEALEWMLDRTETVMEEMLLRHGNHTSSGCCIDCGRLLNPRMRPSVVSLSGMNAASR</sequence>
<dbReference type="EMBL" id="NAJQ01000520">
    <property type="protein sequence ID" value="TKA68265.1"/>
    <property type="molecule type" value="Genomic_DNA"/>
</dbReference>
<reference evidence="2 3" key="1">
    <citation type="submission" date="2017-03" db="EMBL/GenBank/DDBJ databases">
        <title>Genomes of endolithic fungi from Antarctica.</title>
        <authorList>
            <person name="Coleine C."/>
            <person name="Masonjones S."/>
            <person name="Stajich J.E."/>
        </authorList>
    </citation>
    <scope>NUCLEOTIDE SEQUENCE [LARGE SCALE GENOMIC DNA]</scope>
    <source>
        <strain evidence="2 3">CCFEE 5184</strain>
    </source>
</reference>
<evidence type="ECO:0000313" key="2">
    <source>
        <dbReference type="EMBL" id="TKA68265.1"/>
    </source>
</evidence>
<keyword evidence="3" id="KW-1185">Reference proteome</keyword>